<dbReference type="InterPro" id="IPR015421">
    <property type="entry name" value="PyrdxlP-dep_Trfase_major"/>
</dbReference>
<evidence type="ECO:0000256" key="2">
    <source>
        <dbReference type="ARBA" id="ARBA00022898"/>
    </source>
</evidence>
<dbReference type="InterPro" id="IPR036052">
    <property type="entry name" value="TrpB-like_PALP_sf"/>
</dbReference>
<feature type="domain" description="Tryptophan synthase beta chain-like PALP" evidence="5">
    <location>
        <begin position="560"/>
        <end position="855"/>
    </location>
</feature>
<dbReference type="GO" id="GO:0003941">
    <property type="term" value="F:L-serine ammonia-lyase activity"/>
    <property type="evidence" value="ECO:0007669"/>
    <property type="project" value="TreeGrafter"/>
</dbReference>
<dbReference type="Pfam" id="PF00291">
    <property type="entry name" value="PALP"/>
    <property type="match status" value="1"/>
</dbReference>
<dbReference type="GO" id="GO:0006565">
    <property type="term" value="P:L-serine catabolic process"/>
    <property type="evidence" value="ECO:0007669"/>
    <property type="project" value="TreeGrafter"/>
</dbReference>
<feature type="compositionally biased region" description="Basic and acidic residues" evidence="4">
    <location>
        <begin position="903"/>
        <end position="916"/>
    </location>
</feature>
<feature type="region of interest" description="Disordered" evidence="4">
    <location>
        <begin position="36"/>
        <end position="73"/>
    </location>
</feature>
<dbReference type="InterPro" id="IPR016181">
    <property type="entry name" value="Acyl_CoA_acyltransferase"/>
</dbReference>
<feature type="region of interest" description="Disordered" evidence="4">
    <location>
        <begin position="900"/>
        <end position="924"/>
    </location>
</feature>
<dbReference type="EMBL" id="CP034210">
    <property type="protein sequence ID" value="QBZ65363.1"/>
    <property type="molecule type" value="Genomic_DNA"/>
</dbReference>
<dbReference type="InterPro" id="IPR015424">
    <property type="entry name" value="PyrdxlP-dep_Trfase"/>
</dbReference>
<dbReference type="SUPFAM" id="SSF55729">
    <property type="entry name" value="Acyl-CoA N-acyltransferases (Nat)"/>
    <property type="match status" value="1"/>
</dbReference>
<dbReference type="GO" id="GO:0004794">
    <property type="term" value="F:threonine deaminase activity"/>
    <property type="evidence" value="ECO:0007669"/>
    <property type="project" value="TreeGrafter"/>
</dbReference>
<dbReference type="Gene3D" id="3.40.630.30">
    <property type="match status" value="1"/>
</dbReference>
<evidence type="ECO:0000256" key="1">
    <source>
        <dbReference type="ARBA" id="ARBA00001933"/>
    </source>
</evidence>
<dbReference type="PANTHER" id="PTHR48078">
    <property type="entry name" value="THREONINE DEHYDRATASE, MITOCHONDRIAL-RELATED"/>
    <property type="match status" value="1"/>
</dbReference>
<dbReference type="GO" id="GO:0006567">
    <property type="term" value="P:L-threonine catabolic process"/>
    <property type="evidence" value="ECO:0007669"/>
    <property type="project" value="TreeGrafter"/>
</dbReference>
<dbReference type="Gene3D" id="3.40.640.10">
    <property type="entry name" value="Type I PLP-dependent aspartate aminotransferase-like (Major domain)"/>
    <property type="match status" value="1"/>
</dbReference>
<keyword evidence="3" id="KW-0456">Lyase</keyword>
<evidence type="ECO:0000259" key="5">
    <source>
        <dbReference type="Pfam" id="PF00291"/>
    </source>
</evidence>
<dbReference type="Proteomes" id="UP000294847">
    <property type="component" value="Chromosome 7"/>
</dbReference>
<organism evidence="6 7">
    <name type="scientific">Pyricularia oryzae</name>
    <name type="common">Rice blast fungus</name>
    <name type="synonym">Magnaporthe oryzae</name>
    <dbReference type="NCBI Taxonomy" id="318829"/>
    <lineage>
        <taxon>Eukaryota</taxon>
        <taxon>Fungi</taxon>
        <taxon>Dikarya</taxon>
        <taxon>Ascomycota</taxon>
        <taxon>Pezizomycotina</taxon>
        <taxon>Sordariomycetes</taxon>
        <taxon>Sordariomycetidae</taxon>
        <taxon>Magnaporthales</taxon>
        <taxon>Pyriculariaceae</taxon>
        <taxon>Pyricularia</taxon>
    </lineage>
</organism>
<dbReference type="Pfam" id="PF01053">
    <property type="entry name" value="Cys_Met_Meta_PP"/>
    <property type="match status" value="1"/>
</dbReference>
<comment type="cofactor">
    <cofactor evidence="1">
        <name>pyridoxal 5'-phosphate</name>
        <dbReference type="ChEBI" id="CHEBI:597326"/>
    </cofactor>
</comment>
<dbReference type="InterPro" id="IPR000277">
    <property type="entry name" value="Cys/Met-Metab_PyrdxlP-dep_enz"/>
</dbReference>
<dbReference type="SUPFAM" id="SSF53686">
    <property type="entry name" value="Tryptophan synthase beta subunit-like PLP-dependent enzymes"/>
    <property type="match status" value="1"/>
</dbReference>
<protein>
    <recommendedName>
        <fullName evidence="5">Tryptophan synthase beta chain-like PALP domain-containing protein</fullName>
    </recommendedName>
</protein>
<evidence type="ECO:0000313" key="6">
    <source>
        <dbReference type="EMBL" id="QBZ65363.1"/>
    </source>
</evidence>
<name>A0A4P7NSD9_PYROR</name>
<dbReference type="PANTHER" id="PTHR48078:SF19">
    <property type="entry name" value="ACT DOMAIN-CONTAINING PROTEIN"/>
    <property type="match status" value="1"/>
</dbReference>
<dbReference type="InterPro" id="IPR001926">
    <property type="entry name" value="TrpB-like_PALP"/>
</dbReference>
<gene>
    <name evidence="6" type="ORF">PoMZ_12322</name>
</gene>
<dbReference type="GO" id="GO:0030170">
    <property type="term" value="F:pyridoxal phosphate binding"/>
    <property type="evidence" value="ECO:0007669"/>
    <property type="project" value="InterPro"/>
</dbReference>
<dbReference type="Gene3D" id="3.40.50.1100">
    <property type="match status" value="2"/>
</dbReference>
<keyword evidence="2" id="KW-0663">Pyridoxal phosphate</keyword>
<dbReference type="InterPro" id="IPR050147">
    <property type="entry name" value="Ser/Thr_Dehydratase"/>
</dbReference>
<accession>A0A4P7NSD9</accession>
<reference evidence="6 7" key="1">
    <citation type="journal article" date="2019" name="Mol. Biol. Evol.">
        <title>Blast fungal genomes show frequent chromosomal changes, gene gains and losses, and effector gene turnover.</title>
        <authorList>
            <person name="Gomez Luciano L.B."/>
            <person name="Jason Tsai I."/>
            <person name="Chuma I."/>
            <person name="Tosa Y."/>
            <person name="Chen Y.H."/>
            <person name="Li J.Y."/>
            <person name="Li M.Y."/>
            <person name="Jade Lu M.Y."/>
            <person name="Nakayashiki H."/>
            <person name="Li W.H."/>
        </authorList>
    </citation>
    <scope>NUCLEOTIDE SEQUENCE [LARGE SCALE GENOMIC DNA]</scope>
    <source>
        <strain evidence="6">MZ5-1-6</strain>
    </source>
</reference>
<evidence type="ECO:0000256" key="3">
    <source>
        <dbReference type="ARBA" id="ARBA00023239"/>
    </source>
</evidence>
<proteinExistence type="predicted"/>
<dbReference type="GO" id="GO:0019346">
    <property type="term" value="P:transsulfuration"/>
    <property type="evidence" value="ECO:0007669"/>
    <property type="project" value="InterPro"/>
</dbReference>
<sequence length="1458" mass="159033">MQKCQVGIVTICTAIVGLPRQQPPLRVELASVVTPQRPGSVRGRGRYQQLRPPGDGPAEEDGVGDGLPPRGGHRRVEAQDLAAKGLQIGQGVEVALADLGGGVGRRRKAAAHLVPQPGLHLGAAAELHEAPGQRPRDRLVPGDQEGHALVDEALVVKGARALGDRDEVHRRRGLVVRAALGLDHAADDAPDGVHGRPGADVVLDGQPLQPKDGEEVGQRLEEGHCHVGLVRLEEELVGEVHLRLGLSDRVEVEPEPDLPDVVERDSPQPMAAADMNLRLARRSDVPAVAAIGVKAFAKEPIYGHFFPKRDLYPGDFYRAFADEITRFVLTPGHVVIVAEVDDNDGRGKQVAGYATFIRYGSVNELANWNPASFSMKSATPAIQRILFNMRKFLESIFWPNRAASPSVARDYYRQADMLQAPHLAGSKSRIDFRSLAVAPEFQRRGYGETMVQWLGLQAWEEDVPVFGDASTNGLPIYLRNQCKEIGKIHLKQQVVGLGSGKDCLICSPMDVICLRWKSPEGVPIWDAASHFNMRPMFSKEDLSVQDLATGVQNANNNICKHVVRTPVIRLPWLDSEEREVWAKLECHQHTGSFKYRGAYNALSRTKTNKIITASAGNHALATAAAGRRLGKDVHLIAPITASELKVNRMMADAEVTLLGQDLHEATLMAIALAKKSAVQTADETETLYYVSPYDNVDVAAGAGTVMLEAEEDHGVFDTVVVPLGGGGLAAGVGAWCAHNSPRTNVVCTHPEIFGRKFAKSEPIASQLASPTAVSYSDGLAVQLARETPFARILQETIRDVVQVTEAETAVAISIALRMQSLLIEGSAATTIAALLKPEAPETRHIKGRVLLLLTGGNIASSSLARSIVSEVSDAPLRQAIGLRNILPSVDRCGSTKLPVEDVGEQKLDASEEKASDSGDGARALADDTTSSLEQWKVFSDRLQAMIKTTAEQMQEKDELSARLCLEQDPWCKDVYNELQQVLYRRAKEFEAAVKTPPSSCQESQVPKFWVMEERYRILLQQHSAVACLFDRASAANDQSLRDWFRDFDSQSATVCNYDRYGSSRLRATEQVLAKALALGNTSGTELLLTSSGMAAYQVVQHFLLQSIGDKGNFVLPPYVYFEGMEQLQAFDFVTVTHAPTFDAQDIIATAEAVDAKVVFLDAVANVVDLPATDVRDFCRTVAHRPGWGDRIVVMDGTTASGAMPVFDWMQGSHAPTLLYFESASKYLQFGMDLQMGGLMVYPSRLDAAMRTIRRNTGGVMYSRGLSLLPPLDRAAYQRRMAQLSRNAEVLRDGIAAAASDLVHVRFPSEWKRFGWRHGGALVTVRFLRDGLNNKDGLEACIDLVLAGAKAKGLAVTKGVSFGFSTTRISSASSMAKDSDPFLRLTLYDRETKPIAIIYGRETTRTVLIVNEDKLIVEMDEWCGGQKVDVMISNGNYIKVPKKGARFLPGLDEAFAPCS</sequence>
<evidence type="ECO:0000313" key="7">
    <source>
        <dbReference type="Proteomes" id="UP000294847"/>
    </source>
</evidence>
<dbReference type="SUPFAM" id="SSF53383">
    <property type="entry name" value="PLP-dependent transferases"/>
    <property type="match status" value="1"/>
</dbReference>
<evidence type="ECO:0000256" key="4">
    <source>
        <dbReference type="SAM" id="MobiDB-lite"/>
    </source>
</evidence>
<dbReference type="GO" id="GO:0009097">
    <property type="term" value="P:isoleucine biosynthetic process"/>
    <property type="evidence" value="ECO:0007669"/>
    <property type="project" value="TreeGrafter"/>
</dbReference>